<evidence type="ECO:0000313" key="3">
    <source>
        <dbReference type="Proteomes" id="UP000608662"/>
    </source>
</evidence>
<feature type="transmembrane region" description="Helical" evidence="1">
    <location>
        <begin position="108"/>
        <end position="126"/>
    </location>
</feature>
<reference evidence="2" key="1">
    <citation type="submission" date="2019-12" db="EMBL/GenBank/DDBJ databases">
        <title>Whole-genome sequence of Halomicrobium mukohataei pws1.</title>
        <authorList>
            <person name="Verma D.K."/>
            <person name="Gopal K."/>
            <person name="Prasad E.S."/>
        </authorList>
    </citation>
    <scope>NUCLEOTIDE SEQUENCE</scope>
    <source>
        <strain evidence="2">Pws1</strain>
    </source>
</reference>
<dbReference type="OrthoDB" id="232388at2157"/>
<keyword evidence="1" id="KW-1133">Transmembrane helix</keyword>
<dbReference type="RefSeq" id="WP_170092771.1">
    <property type="nucleotide sequence ID" value="NZ_WOYG01000001.1"/>
</dbReference>
<proteinExistence type="predicted"/>
<evidence type="ECO:0000256" key="1">
    <source>
        <dbReference type="SAM" id="Phobius"/>
    </source>
</evidence>
<organism evidence="2 3">
    <name type="scientific">Halomicrobium mukohataei</name>
    <dbReference type="NCBI Taxonomy" id="57705"/>
    <lineage>
        <taxon>Archaea</taxon>
        <taxon>Methanobacteriati</taxon>
        <taxon>Methanobacteriota</taxon>
        <taxon>Stenosarchaea group</taxon>
        <taxon>Halobacteria</taxon>
        <taxon>Halobacteriales</taxon>
        <taxon>Haloarculaceae</taxon>
        <taxon>Halomicrobium</taxon>
    </lineage>
</organism>
<dbReference type="EMBL" id="WOYG01000001">
    <property type="protein sequence ID" value="NLV08808.1"/>
    <property type="molecule type" value="Genomic_DNA"/>
</dbReference>
<keyword evidence="1" id="KW-0472">Membrane</keyword>
<name>A0A847UCK6_9EURY</name>
<keyword evidence="1" id="KW-0812">Transmembrane</keyword>
<feature type="transmembrane region" description="Helical" evidence="1">
    <location>
        <begin position="85"/>
        <end position="102"/>
    </location>
</feature>
<accession>A0A847UCK6</accession>
<protein>
    <submittedName>
        <fullName evidence="2">Uncharacterized protein</fullName>
    </submittedName>
</protein>
<evidence type="ECO:0000313" key="2">
    <source>
        <dbReference type="EMBL" id="NLV08808.1"/>
    </source>
</evidence>
<gene>
    <name evidence="2" type="ORF">GOC74_02515</name>
</gene>
<comment type="caution">
    <text evidence="2">The sequence shown here is derived from an EMBL/GenBank/DDBJ whole genome shotgun (WGS) entry which is preliminary data.</text>
</comment>
<dbReference type="AlphaFoldDB" id="A0A847UCK6"/>
<sequence>MAAVSKSETNVLDPHIPSGEQLIEAYSGEQKTVAVTDRRIIDLWHYEDDRSQETELRSTLLTNDYIVGTEYEREQESNTPDLERLIGFLLGVCGVGGILYGLNGSGGAVFGGFVLLALSALIIYLTDTTESGEVEITLYRAGEVPNRTWTFPKGETGVPRAISEQVAKLNRP</sequence>
<dbReference type="Proteomes" id="UP000608662">
    <property type="component" value="Unassembled WGS sequence"/>
</dbReference>